<keyword evidence="4" id="KW-1185">Reference proteome</keyword>
<dbReference type="EMBL" id="VYQA01000002">
    <property type="protein sequence ID" value="KAA9033048.1"/>
    <property type="molecule type" value="Genomic_DNA"/>
</dbReference>
<dbReference type="EMBL" id="VYQB01000002">
    <property type="protein sequence ID" value="KAA9020722.1"/>
    <property type="molecule type" value="Genomic_DNA"/>
</dbReference>
<gene>
    <name evidence="2" type="ORF">F4U95_03385</name>
    <name evidence="1" type="ORF">F4U96_03385</name>
</gene>
<organism evidence="2 3">
    <name type="scientific">Sphingobium limneticum</name>
    <dbReference type="NCBI Taxonomy" id="1007511"/>
    <lineage>
        <taxon>Bacteria</taxon>
        <taxon>Pseudomonadati</taxon>
        <taxon>Pseudomonadota</taxon>
        <taxon>Alphaproteobacteria</taxon>
        <taxon>Sphingomonadales</taxon>
        <taxon>Sphingomonadaceae</taxon>
        <taxon>Sphingobium</taxon>
    </lineage>
</organism>
<dbReference type="Proteomes" id="UP000326364">
    <property type="component" value="Unassembled WGS sequence"/>
</dbReference>
<proteinExistence type="predicted"/>
<dbReference type="AlphaFoldDB" id="A0A5J5IC99"/>
<accession>A0A5J5IC99</accession>
<reference evidence="3 4" key="1">
    <citation type="submission" date="2019-09" db="EMBL/GenBank/DDBJ databases">
        <authorList>
            <person name="Feng G."/>
        </authorList>
    </citation>
    <scope>NUCLEOTIDE SEQUENCE [LARGE SCALE GENOMIC DNA]</scope>
    <source>
        <strain evidence="2 3">KACC 19283</strain>
        <strain evidence="1 4">KACC 19284</strain>
    </source>
</reference>
<sequence length="228" mass="25964">MTALSFGDIAGAFADRKDPDRKRTPRRNSYDIDDQRAQVFQPVRHGWDWIGAVLQAFDELLHDQRVSRYKEGDRLQDGDRRILLSFLKLIDFKTGQLDPSYQELADRAGCHRATAIEACKRFAKWLGLRWVRRTVVAETVGLAGPQREQISNAFFFDLSSAPKRVWATFKAALRRKVIKRRGKAPEGMQAAPRVDDPVLVAALNSLGNTLDNRDSASRESRHYPWVGI</sequence>
<evidence type="ECO:0000313" key="1">
    <source>
        <dbReference type="EMBL" id="KAA9020722.1"/>
    </source>
</evidence>
<comment type="caution">
    <text evidence="2">The sequence shown here is derived from an EMBL/GenBank/DDBJ whole genome shotgun (WGS) entry which is preliminary data.</text>
</comment>
<evidence type="ECO:0000313" key="4">
    <source>
        <dbReference type="Proteomes" id="UP000326364"/>
    </source>
</evidence>
<dbReference type="Proteomes" id="UP000325933">
    <property type="component" value="Unassembled WGS sequence"/>
</dbReference>
<evidence type="ECO:0000313" key="3">
    <source>
        <dbReference type="Proteomes" id="UP000325933"/>
    </source>
</evidence>
<dbReference type="RefSeq" id="WP_150424565.1">
    <property type="nucleotide sequence ID" value="NZ_VYQA01000002.1"/>
</dbReference>
<evidence type="ECO:0000313" key="2">
    <source>
        <dbReference type="EMBL" id="KAA9033048.1"/>
    </source>
</evidence>
<name>A0A5J5IC99_9SPHN</name>
<protein>
    <recommendedName>
        <fullName evidence="5">Helix-turn-helix domain-containing protein</fullName>
    </recommendedName>
</protein>
<evidence type="ECO:0008006" key="5">
    <source>
        <dbReference type="Google" id="ProtNLM"/>
    </source>
</evidence>